<evidence type="ECO:0000313" key="2">
    <source>
        <dbReference type="EMBL" id="CEG01124.1"/>
    </source>
</evidence>
<protein>
    <submittedName>
        <fullName evidence="3">Tetratricopeptide repeat-containing domain</fullName>
    </submittedName>
</protein>
<evidence type="ECO:0000313" key="4">
    <source>
        <dbReference type="Proteomes" id="UP000009170"/>
    </source>
</evidence>
<reference evidence="3 4" key="1">
    <citation type="journal article" date="2006" name="Proc. Natl. Acad. Sci. U.S.A.">
        <title>Genome analysis of the smallest free-living eukaryote Ostreococcus tauri unveils many unique features.</title>
        <authorList>
            <person name="Derelle E."/>
            <person name="Ferraz C."/>
            <person name="Rombauts S."/>
            <person name="Rouze P."/>
            <person name="Worden A.Z."/>
            <person name="Robbens S."/>
            <person name="Partensky F."/>
            <person name="Degroeve S."/>
            <person name="Echeynie S."/>
            <person name="Cooke R."/>
            <person name="Saeys Y."/>
            <person name="Wuyts J."/>
            <person name="Jabbari K."/>
            <person name="Bowler C."/>
            <person name="Panaud O."/>
            <person name="Piegu B."/>
            <person name="Ball S.G."/>
            <person name="Ral J.-P."/>
            <person name="Bouget F.-Y."/>
            <person name="Piganeau G."/>
            <person name="De Baets B."/>
            <person name="Picard A."/>
            <person name="Delseny M."/>
            <person name="Demaille J."/>
            <person name="Van de Peer Y."/>
            <person name="Moreau H."/>
        </authorList>
    </citation>
    <scope>NUCLEOTIDE SEQUENCE [LARGE SCALE GENOMIC DNA]</scope>
    <source>
        <strain evidence="3 4">OTTH0595</strain>
    </source>
</reference>
<dbReference type="STRING" id="70448.A0A096PB94"/>
<evidence type="ECO:0000313" key="3">
    <source>
        <dbReference type="EMBL" id="CEG01857.1"/>
    </source>
</evidence>
<dbReference type="SUPFAM" id="SSF48452">
    <property type="entry name" value="TPR-like"/>
    <property type="match status" value="1"/>
</dbReference>
<dbReference type="Proteomes" id="UP000009170">
    <property type="component" value="Unassembled WGS sequence"/>
</dbReference>
<organism evidence="3 4">
    <name type="scientific">Ostreococcus tauri</name>
    <name type="common">Marine green alga</name>
    <dbReference type="NCBI Taxonomy" id="70448"/>
    <lineage>
        <taxon>Eukaryota</taxon>
        <taxon>Viridiplantae</taxon>
        <taxon>Chlorophyta</taxon>
        <taxon>Mamiellophyceae</taxon>
        <taxon>Mamiellales</taxon>
        <taxon>Bathycoccaceae</taxon>
        <taxon>Ostreococcus</taxon>
    </lineage>
</organism>
<proteinExistence type="predicted"/>
<dbReference type="KEGG" id="ota:OT_ostta02g03520"/>
<sequence length="627" mass="69086">MDAARAMRMTLERSIEGREGGSEDAIERARACVENLDAIERELEKDAASDRRAGMDEASKDAELARVQSEAEERERDPRVKALIEDAKTLAMAPEGTTRGRELTMAFAEKMERALALEPDFYQASLQLAMVYQAHGYVASAIERVTAAYDHTPGCFLAYALAGQMYEDVGLYNRAEEEYAKCVGVSFDFADAWVSLARLSVNKFGAISSAIHLMRVAKLGGPEAKFTKPGKHPLLLFSLAHALHLTGYSAEPTSLYTQALHAGAGVMAIYPLCKLANDCADDEGASMWAKTWRDARDACREDDSSADSFFASLEVFNAASAGPQWHEILNSKVRAYEIIANRDVDGLVRAPTLFTSDSLETLTESDEILDEVVVLKGAHAKFPGVVEEKINRVGVLKDFKAIITDGKARRTRGEIIAQRRVREVATDEFGRKCTVRVRACFVPDQAAADDVVLIAKSVCILSAASAYDKTADMASSEYDDKMYAREMTNRGLSGDSSATMREVDVKDACTRVMGIDDVSSDIIAQAEIVMRAFRDAVRDERNVIQDARYDAYAAVSAPLFLNLDFIVESGETPRAHFLGVGERPGFRLERERAFVRDVWSRVVDALDDDFADADARDDEFIKIVVKS</sequence>
<keyword evidence="4" id="KW-1185">Reference proteome</keyword>
<reference evidence="3" key="2">
    <citation type="journal article" date="2014" name="BMC Genomics">
        <title>An improved genome of the model marine alga Ostreococcus tauri unfolds by assessing Illumina de novo assemblies.</title>
        <authorList>
            <person name="Blanc-Mathieu R."/>
            <person name="Verhelst B."/>
            <person name="Derelle E."/>
            <person name="Rombauts S."/>
            <person name="Bouget F.Y."/>
            <person name="Carre I."/>
            <person name="Chateau A."/>
            <person name="Eyre-Walker A."/>
            <person name="Grimsley N."/>
            <person name="Moreau H."/>
            <person name="Piegu B."/>
            <person name="Rivals E."/>
            <person name="Schackwitz W."/>
            <person name="Van de Peer Y."/>
            <person name="Piganeau G."/>
        </authorList>
    </citation>
    <scope>NUCLEOTIDE SEQUENCE</scope>
    <source>
        <strain evidence="3">RCC4221</strain>
    </source>
</reference>
<dbReference type="RefSeq" id="XP_003083413.2">
    <property type="nucleotide sequence ID" value="XM_003083365.2"/>
</dbReference>
<dbReference type="GeneID" id="9830792"/>
<dbReference type="OrthoDB" id="500452at2759"/>
<name>A0A096PB94_OSTTA</name>
<feature type="region of interest" description="Disordered" evidence="1">
    <location>
        <begin position="1"/>
        <end position="25"/>
    </location>
</feature>
<feature type="region of interest" description="Disordered" evidence="1">
    <location>
        <begin position="44"/>
        <end position="78"/>
    </location>
</feature>
<accession>A0A096PB94</accession>
<dbReference type="EMBL" id="CAID01000015">
    <property type="protein sequence ID" value="CEG01857.1"/>
    <property type="molecule type" value="Genomic_DNA"/>
</dbReference>
<dbReference type="InParanoid" id="A0A096PB94"/>
<comment type="caution">
    <text evidence="3">The sequence shown here is derived from an EMBL/GenBank/DDBJ whole genome shotgun (WGS) entry which is preliminary data.</text>
</comment>
<evidence type="ECO:0000256" key="1">
    <source>
        <dbReference type="SAM" id="MobiDB-lite"/>
    </source>
</evidence>
<dbReference type="EMBL" id="CAID01000002">
    <property type="protein sequence ID" value="CEG01124.1"/>
    <property type="molecule type" value="Genomic_DNA"/>
</dbReference>
<gene>
    <name evidence="2" type="ORF">OT_ostta02g03520</name>
    <name evidence="3" type="ORF">OT_ostta15g02580</name>
</gene>
<dbReference type="AlphaFoldDB" id="A0A096PB94"/>
<feature type="compositionally biased region" description="Basic and acidic residues" evidence="1">
    <location>
        <begin position="10"/>
        <end position="25"/>
    </location>
</feature>
<dbReference type="InterPro" id="IPR011990">
    <property type="entry name" value="TPR-like_helical_dom_sf"/>
</dbReference>
<dbReference type="Gene3D" id="1.25.40.10">
    <property type="entry name" value="Tetratricopeptide repeat domain"/>
    <property type="match status" value="1"/>
</dbReference>